<evidence type="ECO:0008006" key="12">
    <source>
        <dbReference type="Google" id="ProtNLM"/>
    </source>
</evidence>
<feature type="transmembrane region" description="Helical" evidence="7">
    <location>
        <begin position="698"/>
        <end position="718"/>
    </location>
</feature>
<feature type="transmembrane region" description="Helical" evidence="7">
    <location>
        <begin position="293"/>
        <end position="316"/>
    </location>
</feature>
<keyword evidence="5 7" id="KW-0472">Membrane</keyword>
<dbReference type="PANTHER" id="PTHR30572:SF4">
    <property type="entry name" value="ABC TRANSPORTER PERMEASE YTRF"/>
    <property type="match status" value="1"/>
</dbReference>
<evidence type="ECO:0000259" key="9">
    <source>
        <dbReference type="Pfam" id="PF12704"/>
    </source>
</evidence>
<name>A0A7W4J3T0_9PROT</name>
<dbReference type="RefSeq" id="WP_182980592.1">
    <property type="nucleotide sequence ID" value="NZ_BAABGB010000052.1"/>
</dbReference>
<feature type="transmembrane region" description="Helical" evidence="7">
    <location>
        <begin position="754"/>
        <end position="773"/>
    </location>
</feature>
<evidence type="ECO:0000256" key="5">
    <source>
        <dbReference type="ARBA" id="ARBA00023136"/>
    </source>
</evidence>
<comment type="caution">
    <text evidence="10">The sequence shown here is derived from an EMBL/GenBank/DDBJ whole genome shotgun (WGS) entry which is preliminary data.</text>
</comment>
<dbReference type="InterPro" id="IPR003838">
    <property type="entry name" value="ABC3_permease_C"/>
</dbReference>
<dbReference type="Pfam" id="PF12704">
    <property type="entry name" value="MacB_PCD"/>
    <property type="match status" value="2"/>
</dbReference>
<dbReference type="Pfam" id="PF02687">
    <property type="entry name" value="FtsX"/>
    <property type="match status" value="2"/>
</dbReference>
<evidence type="ECO:0000256" key="3">
    <source>
        <dbReference type="ARBA" id="ARBA00022692"/>
    </source>
</evidence>
<dbReference type="Proteomes" id="UP000577891">
    <property type="component" value="Unassembled WGS sequence"/>
</dbReference>
<dbReference type="PANTHER" id="PTHR30572">
    <property type="entry name" value="MEMBRANE COMPONENT OF TRANSPORTER-RELATED"/>
    <property type="match status" value="1"/>
</dbReference>
<dbReference type="InterPro" id="IPR025857">
    <property type="entry name" value="MacB_PCD"/>
</dbReference>
<feature type="domain" description="ABC3 transporter permease C-terminal" evidence="8">
    <location>
        <begin position="703"/>
        <end position="814"/>
    </location>
</feature>
<keyword evidence="11" id="KW-1185">Reference proteome</keyword>
<organism evidence="10 11">
    <name type="scientific">Gluconacetobacter asukensis</name>
    <dbReference type="NCBI Taxonomy" id="1017181"/>
    <lineage>
        <taxon>Bacteria</taxon>
        <taxon>Pseudomonadati</taxon>
        <taxon>Pseudomonadota</taxon>
        <taxon>Alphaproteobacteria</taxon>
        <taxon>Acetobacterales</taxon>
        <taxon>Acetobacteraceae</taxon>
        <taxon>Gluconacetobacter</taxon>
    </lineage>
</organism>
<feature type="transmembrane region" description="Helical" evidence="7">
    <location>
        <begin position="785"/>
        <end position="804"/>
    </location>
</feature>
<keyword evidence="2" id="KW-1003">Cell membrane</keyword>
<evidence type="ECO:0000256" key="6">
    <source>
        <dbReference type="ARBA" id="ARBA00038076"/>
    </source>
</evidence>
<gene>
    <name evidence="10" type="ORF">HLH35_18775</name>
</gene>
<dbReference type="AlphaFoldDB" id="A0A7W4J3T0"/>
<comment type="similarity">
    <text evidence="6">Belongs to the ABC-4 integral membrane protein family.</text>
</comment>
<dbReference type="EMBL" id="JABEQE010000029">
    <property type="protein sequence ID" value="MBB2174126.1"/>
    <property type="molecule type" value="Genomic_DNA"/>
</dbReference>
<evidence type="ECO:0000259" key="8">
    <source>
        <dbReference type="Pfam" id="PF02687"/>
    </source>
</evidence>
<evidence type="ECO:0000256" key="1">
    <source>
        <dbReference type="ARBA" id="ARBA00004651"/>
    </source>
</evidence>
<feature type="domain" description="ABC3 transporter permease C-terminal" evidence="8">
    <location>
        <begin position="299"/>
        <end position="409"/>
    </location>
</feature>
<evidence type="ECO:0000256" key="7">
    <source>
        <dbReference type="SAM" id="Phobius"/>
    </source>
</evidence>
<evidence type="ECO:0000313" key="11">
    <source>
        <dbReference type="Proteomes" id="UP000577891"/>
    </source>
</evidence>
<dbReference type="GO" id="GO:0022857">
    <property type="term" value="F:transmembrane transporter activity"/>
    <property type="evidence" value="ECO:0007669"/>
    <property type="project" value="TreeGrafter"/>
</dbReference>
<sequence>MTEGSMSATQLAIQSLRSLWRTFRHRPTFLLINACGLALGLATFLVLASIARTEFSYDAWIPDTTNIVRIDTAYGRPGATLSEFQQTPYRLFYGLEASIPEIAAASRYAPTAATVMLHGAFRNEIIHFVDPDFLKILRYPLLVGDAQALSRPDGAVLSAEIAQRYFGSAQASIGQILDFNIDGHAMRMMVRGVLARLPRATTARPDILLAMPDWTRGTELYKQWGMTDGALYLRLRGKEDRPALMRDMVAFIHGHAQDFPGGTDAIHVRAVALSEQHARGDRIETGGFRRKEAIALAITGLLALTAAIINALNLLTARALLRGREIAMRKVLGASPVTLAGEALLEAMALVAIAAVPSMALVEIGLPVVDTLGGWAAEPAYPWLLGLTAGAIVPTGFLAGAYPAIVLSRVRVGTVLAASRMPGLGRMGALLRAVLVMVQFVFAVGLSICALTVMEQAKLEATAARGFSTPGLVTVGILDPIPLGRRQAMLDAMAAVPGVKAVTTAWTLPGGQGFASGSTVRLEGAAGQDIPVAWQLVGPRYAETLGIRLLAGRLFDNAHRLDDDAAGHDYPHDNAARNVLIDANLARRLGFAAPADALDARIKFGDGPARPLIVVGVLDNIRLGSARDATEPALYFYDTAPFAYSSGLIRVQGRPIRDVIADLGRVWHGHVPDLVFTPTTIDTMLNDAATPERALGQLMLMGTVIAIAIAVIGIYGLASFDAARRSFEIGIRKTLGATAFSVMALTLMRFLRPVWPACLIGSATAFLVMRGWLAGYDLRTALTPVPFLLCSFTTLVLCILIIGAQTWRLARMAPAKAIRHN</sequence>
<feature type="transmembrane region" description="Helical" evidence="7">
    <location>
        <begin position="380"/>
        <end position="408"/>
    </location>
</feature>
<reference evidence="10 11" key="1">
    <citation type="submission" date="2020-04" db="EMBL/GenBank/DDBJ databases">
        <title>Description of novel Gluconacetobacter.</title>
        <authorList>
            <person name="Sombolestani A."/>
        </authorList>
    </citation>
    <scope>NUCLEOTIDE SEQUENCE [LARGE SCALE GENOMIC DNA]</scope>
    <source>
        <strain evidence="10 11">LMG 27724</strain>
    </source>
</reference>
<evidence type="ECO:0000256" key="2">
    <source>
        <dbReference type="ARBA" id="ARBA00022475"/>
    </source>
</evidence>
<feature type="transmembrane region" description="Helical" evidence="7">
    <location>
        <begin position="429"/>
        <end position="454"/>
    </location>
</feature>
<feature type="transmembrane region" description="Helical" evidence="7">
    <location>
        <begin position="337"/>
        <end position="360"/>
    </location>
</feature>
<feature type="transmembrane region" description="Helical" evidence="7">
    <location>
        <begin position="29"/>
        <end position="51"/>
    </location>
</feature>
<keyword evidence="4 7" id="KW-1133">Transmembrane helix</keyword>
<proteinExistence type="inferred from homology"/>
<protein>
    <recommendedName>
        <fullName evidence="12">ABC transport system permease protein</fullName>
    </recommendedName>
</protein>
<dbReference type="InterPro" id="IPR050250">
    <property type="entry name" value="Macrolide_Exporter_MacB"/>
</dbReference>
<comment type="subcellular location">
    <subcellularLocation>
        <location evidence="1">Cell membrane</location>
        <topology evidence="1">Multi-pass membrane protein</topology>
    </subcellularLocation>
</comment>
<feature type="domain" description="MacB-like periplasmic core" evidence="9">
    <location>
        <begin position="31"/>
        <end position="248"/>
    </location>
</feature>
<feature type="domain" description="MacB-like periplasmic core" evidence="9">
    <location>
        <begin position="442"/>
        <end position="634"/>
    </location>
</feature>
<evidence type="ECO:0000256" key="4">
    <source>
        <dbReference type="ARBA" id="ARBA00022989"/>
    </source>
</evidence>
<dbReference type="GO" id="GO:0005886">
    <property type="term" value="C:plasma membrane"/>
    <property type="evidence" value="ECO:0007669"/>
    <property type="project" value="UniProtKB-SubCell"/>
</dbReference>
<keyword evidence="3 7" id="KW-0812">Transmembrane</keyword>
<accession>A0A7W4J3T0</accession>
<evidence type="ECO:0000313" key="10">
    <source>
        <dbReference type="EMBL" id="MBB2174126.1"/>
    </source>
</evidence>